<keyword evidence="1" id="KW-0472">Membrane</keyword>
<keyword evidence="1" id="KW-1133">Transmembrane helix</keyword>
<keyword evidence="1" id="KW-0812">Transmembrane</keyword>
<proteinExistence type="predicted"/>
<dbReference type="GeneID" id="113514322"/>
<feature type="chain" id="PRO_5045978319" evidence="2">
    <location>
        <begin position="19"/>
        <end position="297"/>
    </location>
</feature>
<evidence type="ECO:0000256" key="2">
    <source>
        <dbReference type="SAM" id="SignalP"/>
    </source>
</evidence>
<dbReference type="KEGG" id="gmw:113514322"/>
<keyword evidence="3" id="KW-1185">Reference proteome</keyword>
<sequence>MYFMYSLLFLTIISYGECNCDNPRPYTEGQTLNLNIRLTYYLLRCPTLYQYEILSKQNKNIKSESTAHLPYNNITFLKNLTSDMDHTIFSFTILNNDYATCKRKDLFKLEYDPNLKGDINILADCNVNLEKQCDFFEPVTSTPDTSKPSYSTKTGYSDQKLKQIHQSTIHPSTLPPFSAIVPSISKSKTDNNTTLISYIYILIIFVVLIIIVFLYYLYRKYKTQNFINLSQENTNNTTNHPNELQFVSNEPTTMNVGAARQPELLYAELELKQPKESIVNKKDHITYAEVGFKVTTE</sequence>
<evidence type="ECO:0000313" key="3">
    <source>
        <dbReference type="Proteomes" id="UP001652740"/>
    </source>
</evidence>
<feature type="signal peptide" evidence="2">
    <location>
        <begin position="1"/>
        <end position="18"/>
    </location>
</feature>
<dbReference type="Proteomes" id="UP001652740">
    <property type="component" value="Unplaced"/>
</dbReference>
<protein>
    <submittedName>
        <fullName evidence="4">Uncharacterized protein LOC113514322</fullName>
    </submittedName>
</protein>
<dbReference type="InParanoid" id="A0A6J1WQT1"/>
<dbReference type="RefSeq" id="XP_026754179.2">
    <property type="nucleotide sequence ID" value="XM_026898378.3"/>
</dbReference>
<keyword evidence="2" id="KW-0732">Signal</keyword>
<gene>
    <name evidence="4" type="primary">LOC113514322</name>
</gene>
<organism evidence="3 4">
    <name type="scientific">Galleria mellonella</name>
    <name type="common">Greater wax moth</name>
    <dbReference type="NCBI Taxonomy" id="7137"/>
    <lineage>
        <taxon>Eukaryota</taxon>
        <taxon>Metazoa</taxon>
        <taxon>Ecdysozoa</taxon>
        <taxon>Arthropoda</taxon>
        <taxon>Hexapoda</taxon>
        <taxon>Insecta</taxon>
        <taxon>Pterygota</taxon>
        <taxon>Neoptera</taxon>
        <taxon>Endopterygota</taxon>
        <taxon>Lepidoptera</taxon>
        <taxon>Glossata</taxon>
        <taxon>Ditrysia</taxon>
        <taxon>Pyraloidea</taxon>
        <taxon>Pyralidae</taxon>
        <taxon>Galleriinae</taxon>
        <taxon>Galleria</taxon>
    </lineage>
</organism>
<evidence type="ECO:0000313" key="4">
    <source>
        <dbReference type="RefSeq" id="XP_026754179.2"/>
    </source>
</evidence>
<evidence type="ECO:0000256" key="1">
    <source>
        <dbReference type="SAM" id="Phobius"/>
    </source>
</evidence>
<accession>A0A6J1WQT1</accession>
<feature type="transmembrane region" description="Helical" evidence="1">
    <location>
        <begin position="195"/>
        <end position="218"/>
    </location>
</feature>
<reference evidence="4" key="1">
    <citation type="submission" date="2025-08" db="UniProtKB">
        <authorList>
            <consortium name="RefSeq"/>
        </authorList>
    </citation>
    <scope>IDENTIFICATION</scope>
    <source>
        <tissue evidence="4">Whole larvae</tissue>
    </source>
</reference>
<dbReference type="AlphaFoldDB" id="A0A6J1WQT1"/>
<name>A0A6J1WQT1_GALME</name>